<feature type="domain" description="Aminotransferase-like plant mobile" evidence="1">
    <location>
        <begin position="211"/>
        <end position="308"/>
    </location>
</feature>
<comment type="caution">
    <text evidence="2">The sequence shown here is derived from an EMBL/GenBank/DDBJ whole genome shotgun (WGS) entry which is preliminary data.</text>
</comment>
<dbReference type="Pfam" id="PF10536">
    <property type="entry name" value="PMD"/>
    <property type="match status" value="1"/>
</dbReference>
<dbReference type="AlphaFoldDB" id="A0A5D3BUK8"/>
<accession>A0A5D3BUK8</accession>
<gene>
    <name evidence="2" type="ORF">E5676_scaffold1418G00170</name>
</gene>
<dbReference type="InterPro" id="IPR044824">
    <property type="entry name" value="MAIN-like"/>
</dbReference>
<sequence length="320" mass="36082">MSSRPEDLVILEPGNHGDSDIDVEVNELFGNEENMEEEDERITSEIFTQIDWNVTNSVCEQGSTLKNMDESSNRTRIFGLFDANSGVMVAIGGYVEVGYGYTVKYRRVWQVKRKALVVVLGERRRLSTPSPSARVSAPYLKTAEFLGVSQDVAVQMGLPVDGEPLIGSLMYNWMVICNDYLGVVPPDMKGQQLSLPWLAEQFEELPPDADIGAATLAWLYRELCRASNAQSLEIASPLMLLQVWVYDRFSIVAPQRTLQHSDGRLLSFRWSGVQAASEQSTNMLLIYRWTFDRLRQSHVVNWTSYTLDIMASLLVRCHSG</sequence>
<evidence type="ECO:0000259" key="1">
    <source>
        <dbReference type="Pfam" id="PF10536"/>
    </source>
</evidence>
<dbReference type="PANTHER" id="PTHR46033">
    <property type="entry name" value="PROTEIN MAIN-LIKE 2"/>
    <property type="match status" value="1"/>
</dbReference>
<dbReference type="EMBL" id="SSTD01015339">
    <property type="protein sequence ID" value="TYK02810.1"/>
    <property type="molecule type" value="Genomic_DNA"/>
</dbReference>
<dbReference type="InterPro" id="IPR019557">
    <property type="entry name" value="AminoTfrase-like_pln_mobile"/>
</dbReference>
<evidence type="ECO:0000313" key="3">
    <source>
        <dbReference type="Proteomes" id="UP000321947"/>
    </source>
</evidence>
<protein>
    <submittedName>
        <fullName evidence="2">Serine/threonine-protein phosphatase 7 long form-like protein</fullName>
    </submittedName>
</protein>
<evidence type="ECO:0000313" key="2">
    <source>
        <dbReference type="EMBL" id="TYK02810.1"/>
    </source>
</evidence>
<dbReference type="PANTHER" id="PTHR46033:SF8">
    <property type="entry name" value="PROTEIN MAINTENANCE OF MERISTEMS-LIKE"/>
    <property type="match status" value="1"/>
</dbReference>
<proteinExistence type="predicted"/>
<dbReference type="Proteomes" id="UP000321947">
    <property type="component" value="Unassembled WGS sequence"/>
</dbReference>
<dbReference type="GO" id="GO:0010073">
    <property type="term" value="P:meristem maintenance"/>
    <property type="evidence" value="ECO:0007669"/>
    <property type="project" value="InterPro"/>
</dbReference>
<name>A0A5D3BUK8_CUCMM</name>
<organism evidence="2 3">
    <name type="scientific">Cucumis melo var. makuwa</name>
    <name type="common">Oriental melon</name>
    <dbReference type="NCBI Taxonomy" id="1194695"/>
    <lineage>
        <taxon>Eukaryota</taxon>
        <taxon>Viridiplantae</taxon>
        <taxon>Streptophyta</taxon>
        <taxon>Embryophyta</taxon>
        <taxon>Tracheophyta</taxon>
        <taxon>Spermatophyta</taxon>
        <taxon>Magnoliopsida</taxon>
        <taxon>eudicotyledons</taxon>
        <taxon>Gunneridae</taxon>
        <taxon>Pentapetalae</taxon>
        <taxon>rosids</taxon>
        <taxon>fabids</taxon>
        <taxon>Cucurbitales</taxon>
        <taxon>Cucurbitaceae</taxon>
        <taxon>Benincaseae</taxon>
        <taxon>Cucumis</taxon>
    </lineage>
</organism>
<reference evidence="2 3" key="1">
    <citation type="submission" date="2019-08" db="EMBL/GenBank/DDBJ databases">
        <title>Draft genome sequences of two oriental melons (Cucumis melo L. var makuwa).</title>
        <authorList>
            <person name="Kwon S.-Y."/>
        </authorList>
    </citation>
    <scope>NUCLEOTIDE SEQUENCE [LARGE SCALE GENOMIC DNA]</scope>
    <source>
        <strain evidence="3">cv. Chang Bougi</strain>
        <tissue evidence="2">Leaf</tissue>
    </source>
</reference>